<evidence type="ECO:0000256" key="4">
    <source>
        <dbReference type="PROSITE-ProRule" id="PRU00236"/>
    </source>
</evidence>
<keyword evidence="1" id="KW-0808">Transferase</keyword>
<feature type="active site" description="Proton acceptor" evidence="3">
    <location>
        <position position="129"/>
    </location>
</feature>
<feature type="binding site" evidence="3">
    <location>
        <position position="77"/>
    </location>
    <ligand>
        <name>substrate</name>
    </ligand>
</feature>
<dbReference type="PROSITE" id="PS50305">
    <property type="entry name" value="SIRTUIN"/>
    <property type="match status" value="1"/>
</dbReference>
<protein>
    <recommendedName>
        <fullName evidence="3">NAD-dependent protein deacylase</fullName>
        <ecNumber evidence="3">2.3.1.286</ecNumber>
    </recommendedName>
    <alternativeName>
        <fullName evidence="3">Regulatory protein SIR2 homolog</fullName>
    </alternativeName>
</protein>
<evidence type="ECO:0000256" key="3">
    <source>
        <dbReference type="HAMAP-Rule" id="MF_01121"/>
    </source>
</evidence>
<feature type="binding site" evidence="3">
    <location>
        <position position="137"/>
    </location>
    <ligand>
        <name>Zn(2+)</name>
        <dbReference type="ChEBI" id="CHEBI:29105"/>
    </ligand>
</feature>
<feature type="binding site" evidence="3">
    <location>
        <position position="74"/>
    </location>
    <ligand>
        <name>substrate</name>
    </ligand>
</feature>
<dbReference type="InterPro" id="IPR027546">
    <property type="entry name" value="Sirtuin_class_III"/>
</dbReference>
<comment type="subcellular location">
    <subcellularLocation>
        <location evidence="3">Cytoplasm</location>
    </subcellularLocation>
</comment>
<dbReference type="GO" id="GO:0008270">
    <property type="term" value="F:zinc ion binding"/>
    <property type="evidence" value="ECO:0007669"/>
    <property type="project" value="UniProtKB-UniRule"/>
</dbReference>
<keyword evidence="3" id="KW-0479">Metal-binding</keyword>
<evidence type="ECO:0000313" key="6">
    <source>
        <dbReference type="EMBL" id="QJR79313.1"/>
    </source>
</evidence>
<dbReference type="GO" id="GO:0036055">
    <property type="term" value="F:protein-succinyllysine desuccinylase activity"/>
    <property type="evidence" value="ECO:0007669"/>
    <property type="project" value="UniProtKB-UniRule"/>
</dbReference>
<comment type="domain">
    <text evidence="3">2 residues (Tyr-74 and Arg-77) present in a large hydrophobic pocket are probably involved in substrate specificity. They are important for desuccinylation activity, but dispensable for deacetylation activity.</text>
</comment>
<dbReference type="KEGG" id="apel:CA267_000110"/>
<reference evidence="7 8" key="3">
    <citation type="submission" date="2020-04" db="EMBL/GenBank/DDBJ databases">
        <title>Complete genome sequence of Alteromonas pelagimontana 5.12T.</title>
        <authorList>
            <person name="Sinha R.K."/>
            <person name="Krishnan K.P."/>
            <person name="Kurian J.P."/>
        </authorList>
    </citation>
    <scope>NUCLEOTIDE SEQUENCE [LARGE SCALE GENOMIC DNA]</scope>
    <source>
        <strain evidence="7 8">5.12</strain>
    </source>
</reference>
<evidence type="ECO:0000313" key="8">
    <source>
        <dbReference type="Proteomes" id="UP000219285"/>
    </source>
</evidence>
<dbReference type="PANTHER" id="PTHR11085:SF4">
    <property type="entry name" value="NAD-DEPENDENT PROTEIN DEACYLASE"/>
    <property type="match status" value="1"/>
</dbReference>
<keyword evidence="2 3" id="KW-0520">NAD</keyword>
<dbReference type="KEGG" id="apel:CA267_018895"/>
<dbReference type="InterPro" id="IPR026590">
    <property type="entry name" value="Ssirtuin_cat_dom"/>
</dbReference>
<dbReference type="NCBIfam" id="NF001755">
    <property type="entry name" value="PRK00481.1-5"/>
    <property type="match status" value="1"/>
</dbReference>
<dbReference type="OrthoDB" id="9800582at2"/>
<comment type="function">
    <text evidence="3">NAD-dependent lysine deacetylase and desuccinylase that specifically removes acetyl and succinyl groups on target proteins. Modulates the activities of several proteins which are inactive in their acylated form.</text>
</comment>
<keyword evidence="3" id="KW-0862">Zinc</keyword>
<feature type="domain" description="Deacetylase sirtuin-type" evidence="5">
    <location>
        <begin position="3"/>
        <end position="254"/>
    </location>
</feature>
<dbReference type="HAMAP" id="MF_01121">
    <property type="entry name" value="Sirtuin_ClassIII"/>
    <property type="match status" value="1"/>
</dbReference>
<feature type="binding site" evidence="3">
    <location>
        <begin position="222"/>
        <end position="224"/>
    </location>
    <ligand>
        <name>NAD(+)</name>
        <dbReference type="ChEBI" id="CHEBI:57540"/>
    </ligand>
</feature>
<dbReference type="EC" id="2.3.1.286" evidence="3"/>
<comment type="cofactor">
    <cofactor evidence="3">
        <name>Zn(2+)</name>
        <dbReference type="ChEBI" id="CHEBI:29105"/>
    </cofactor>
    <text evidence="3">Binds 1 zinc ion per subunit.</text>
</comment>
<dbReference type="InterPro" id="IPR026591">
    <property type="entry name" value="Sirtuin_cat_small_dom_sf"/>
</dbReference>
<comment type="catalytic activity">
    <reaction evidence="3">
        <text>N(6)-succinyl-L-lysyl-[protein] + NAD(+) + H2O = 2''-O-succinyl-ADP-D-ribose + nicotinamide + L-lysyl-[protein]</text>
        <dbReference type="Rhea" id="RHEA:47668"/>
        <dbReference type="Rhea" id="RHEA-COMP:9752"/>
        <dbReference type="Rhea" id="RHEA-COMP:11877"/>
        <dbReference type="ChEBI" id="CHEBI:15377"/>
        <dbReference type="ChEBI" id="CHEBI:17154"/>
        <dbReference type="ChEBI" id="CHEBI:29969"/>
        <dbReference type="ChEBI" id="CHEBI:57540"/>
        <dbReference type="ChEBI" id="CHEBI:87830"/>
        <dbReference type="ChEBI" id="CHEBI:87832"/>
    </reaction>
</comment>
<gene>
    <name evidence="3 7" type="primary">cobB</name>
    <name evidence="6" type="ORF">CA267_000110</name>
    <name evidence="7" type="ORF">CA267_018895</name>
</gene>
<comment type="similarity">
    <text evidence="3">Belongs to the sirtuin family. Class III subfamily.</text>
</comment>
<evidence type="ECO:0000313" key="7">
    <source>
        <dbReference type="EMBL" id="QJR82671.1"/>
    </source>
</evidence>
<feature type="binding site" evidence="3">
    <location>
        <begin position="111"/>
        <end position="114"/>
    </location>
    <ligand>
        <name>NAD(+)</name>
        <dbReference type="ChEBI" id="CHEBI:57540"/>
    </ligand>
</feature>
<feature type="binding site" evidence="3">
    <location>
        <position position="240"/>
    </location>
    <ligand>
        <name>NAD(+)</name>
        <dbReference type="ChEBI" id="CHEBI:57540"/>
    </ligand>
</feature>
<dbReference type="GO" id="GO:0036054">
    <property type="term" value="F:protein-malonyllysine demalonylase activity"/>
    <property type="evidence" value="ECO:0007669"/>
    <property type="project" value="InterPro"/>
</dbReference>
<comment type="catalytic activity">
    <reaction evidence="3">
        <text>N(6)-acetyl-L-lysyl-[protein] + NAD(+) + H2O = 2''-O-acetyl-ADP-D-ribose + nicotinamide + L-lysyl-[protein]</text>
        <dbReference type="Rhea" id="RHEA:43636"/>
        <dbReference type="Rhea" id="RHEA-COMP:9752"/>
        <dbReference type="Rhea" id="RHEA-COMP:10731"/>
        <dbReference type="ChEBI" id="CHEBI:15377"/>
        <dbReference type="ChEBI" id="CHEBI:17154"/>
        <dbReference type="ChEBI" id="CHEBI:29969"/>
        <dbReference type="ChEBI" id="CHEBI:57540"/>
        <dbReference type="ChEBI" id="CHEBI:61930"/>
        <dbReference type="ChEBI" id="CHEBI:83767"/>
        <dbReference type="EC" id="2.3.1.286"/>
    </reaction>
</comment>
<dbReference type="SUPFAM" id="SSF52467">
    <property type="entry name" value="DHS-like NAD/FAD-binding domain"/>
    <property type="match status" value="1"/>
</dbReference>
<sequence>MVHGQSGGQIRNIRWRYKVRELPRIVVLTGAGVSAESGLKTFRDNNGLWEQHRVEEVATPEAFATNPALVYRFYNARREQLQQPEIAPNAAHIALAECEKALGDNFLLVTQNVDDLHERASSECVIHMHGQLLSARCCQSGKSHVWKTSFDADTHCPCCKPPARLRPNIVWFGEMPLRMEDIISALSNADIFIAIGTSGQVYPAAGFVQLAKDNGARTIELNLQPSDTITLFDESKQGLASEIVPAFLRELLEEWQYPRH</sequence>
<dbReference type="InterPro" id="IPR029035">
    <property type="entry name" value="DHS-like_NAD/FAD-binding_dom"/>
</dbReference>
<dbReference type="CDD" id="cd01412">
    <property type="entry name" value="SIRT5_Af1_CobB"/>
    <property type="match status" value="1"/>
</dbReference>
<dbReference type="Proteomes" id="UP000219285">
    <property type="component" value="Chromosome"/>
</dbReference>
<reference evidence="7" key="2">
    <citation type="submission" date="2014-12" db="EMBL/GenBank/DDBJ databases">
        <authorList>
            <person name="Hua X."/>
            <person name="Chen Q."/>
            <person name="Li X."/>
            <person name="Feng Y."/>
            <person name="Ruan Z."/>
            <person name="Yu Y."/>
        </authorList>
    </citation>
    <scope>NUCLEOTIDE SEQUENCE</scope>
    <source>
        <strain evidence="7">5.12</strain>
    </source>
</reference>
<dbReference type="Pfam" id="PF02146">
    <property type="entry name" value="SIR2"/>
    <property type="match status" value="1"/>
</dbReference>
<organism evidence="7 8">
    <name type="scientific">Alteromonas pelagimontana</name>
    <dbReference type="NCBI Taxonomy" id="1858656"/>
    <lineage>
        <taxon>Bacteria</taxon>
        <taxon>Pseudomonadati</taxon>
        <taxon>Pseudomonadota</taxon>
        <taxon>Gammaproteobacteria</taxon>
        <taxon>Alteromonadales</taxon>
        <taxon>Alteromonadaceae</taxon>
        <taxon>Alteromonas/Salinimonas group</taxon>
        <taxon>Alteromonas</taxon>
    </lineage>
</organism>
<dbReference type="PANTHER" id="PTHR11085">
    <property type="entry name" value="NAD-DEPENDENT PROTEIN DEACYLASE SIRTUIN-5, MITOCHONDRIAL-RELATED"/>
    <property type="match status" value="1"/>
</dbReference>
<name>A0A6M4MHJ3_9ALTE</name>
<dbReference type="EMBL" id="CP052766">
    <property type="protein sequence ID" value="QJR82671.1"/>
    <property type="molecule type" value="Genomic_DNA"/>
</dbReference>
<evidence type="ECO:0000259" key="5">
    <source>
        <dbReference type="PROSITE" id="PS50305"/>
    </source>
</evidence>
<dbReference type="AlphaFoldDB" id="A0A6M4MHJ3"/>
<dbReference type="Gene3D" id="3.40.50.1220">
    <property type="entry name" value="TPP-binding domain"/>
    <property type="match status" value="1"/>
</dbReference>
<dbReference type="InterPro" id="IPR003000">
    <property type="entry name" value="Sirtuin"/>
</dbReference>
<reference evidence="8" key="1">
    <citation type="submission" date="2014-12" db="EMBL/GenBank/DDBJ databases">
        <title>Complete genome sequence of a multi-drug resistant Klebsiella pneumoniae.</title>
        <authorList>
            <person name="Hua X."/>
            <person name="Chen Q."/>
            <person name="Li X."/>
            <person name="Feng Y."/>
            <person name="Ruan Z."/>
            <person name="Yu Y."/>
        </authorList>
    </citation>
    <scope>NUCLEOTIDE SEQUENCE [LARGE SCALE GENOMIC DNA]</scope>
    <source>
        <strain evidence="8">5.12</strain>
    </source>
</reference>
<comment type="caution">
    <text evidence="3 4">Lacks conserved residue(s) required for the propagation of feature annotation.</text>
</comment>
<dbReference type="EMBL" id="CP052766">
    <property type="protein sequence ID" value="QJR79313.1"/>
    <property type="molecule type" value="Genomic_DNA"/>
</dbReference>
<feature type="binding site" evidence="3">
    <location>
        <position position="156"/>
    </location>
    <ligand>
        <name>Zn(2+)</name>
        <dbReference type="ChEBI" id="CHEBI:29105"/>
    </ligand>
</feature>
<keyword evidence="3" id="KW-0963">Cytoplasm</keyword>
<dbReference type="GO" id="GO:0005737">
    <property type="term" value="C:cytoplasm"/>
    <property type="evidence" value="ECO:0007669"/>
    <property type="project" value="UniProtKB-SubCell"/>
</dbReference>
<proteinExistence type="inferred from homology"/>
<evidence type="ECO:0000256" key="1">
    <source>
        <dbReference type="ARBA" id="ARBA00022679"/>
    </source>
</evidence>
<feature type="binding site" evidence="3">
    <location>
        <begin position="30"/>
        <end position="49"/>
    </location>
    <ligand>
        <name>NAD(+)</name>
        <dbReference type="ChEBI" id="CHEBI:57540"/>
    </ligand>
</feature>
<keyword evidence="8" id="KW-1185">Reference proteome</keyword>
<dbReference type="InterPro" id="IPR050134">
    <property type="entry name" value="NAD-dep_sirtuin_deacylases"/>
</dbReference>
<accession>A0A6M4MHJ3</accession>
<evidence type="ECO:0000256" key="2">
    <source>
        <dbReference type="ARBA" id="ARBA00023027"/>
    </source>
</evidence>
<dbReference type="GO" id="GO:0070403">
    <property type="term" value="F:NAD+ binding"/>
    <property type="evidence" value="ECO:0007669"/>
    <property type="project" value="UniProtKB-UniRule"/>
</dbReference>
<dbReference type="GO" id="GO:0017136">
    <property type="term" value="F:histone deacetylase activity, NAD-dependent"/>
    <property type="evidence" value="ECO:0007669"/>
    <property type="project" value="TreeGrafter"/>
</dbReference>
<feature type="binding site" evidence="3">
    <location>
        <begin position="196"/>
        <end position="198"/>
    </location>
    <ligand>
        <name>NAD(+)</name>
        <dbReference type="ChEBI" id="CHEBI:57540"/>
    </ligand>
</feature>
<dbReference type="Gene3D" id="3.30.1600.10">
    <property type="entry name" value="SIR2/SIRT2 'Small Domain"/>
    <property type="match status" value="1"/>
</dbReference>